<sequence>MMHISDGVLSPQVWISGYVITVALTAYVLARKTDTSELPKLSIITAALFVASLIHIPIGPTSVHLVLTGLAGITLGLLAFPAVLVALILQALLFQHGGITTIGINTINLGLPALAVYGLFLLGTRTNIRGKHGIFGGLAGGMAVALGILLLSLSLLVTGEHLKDVIPFVVVAHLPLIAIEAIVVGAFAGFVRRVSPQVLKNGRVSSNRQICRTYLPDPPLGPAGQAGRYPWSDLLGGAHH</sequence>
<name>A0A399FW08_UNCN2</name>
<dbReference type="AlphaFoldDB" id="A0A399FW08"/>
<comment type="caution">
    <text evidence="8">The sequence shown here is derived from an EMBL/GenBank/DDBJ whole genome shotgun (WGS) entry which is preliminary data.</text>
</comment>
<keyword evidence="3" id="KW-1003">Cell membrane</keyword>
<evidence type="ECO:0000313" key="8">
    <source>
        <dbReference type="EMBL" id="RII00394.1"/>
    </source>
</evidence>
<keyword evidence="5 7" id="KW-1133">Transmembrane helix</keyword>
<feature type="transmembrane region" description="Helical" evidence="7">
    <location>
        <begin position="41"/>
        <end position="58"/>
    </location>
</feature>
<dbReference type="EMBL" id="NDHY01000004">
    <property type="protein sequence ID" value="RII00394.1"/>
    <property type="molecule type" value="Genomic_DNA"/>
</dbReference>
<feature type="transmembrane region" description="Helical" evidence="7">
    <location>
        <begin position="12"/>
        <end position="29"/>
    </location>
</feature>
<evidence type="ECO:0000256" key="6">
    <source>
        <dbReference type="ARBA" id="ARBA00023136"/>
    </source>
</evidence>
<evidence type="ECO:0000256" key="4">
    <source>
        <dbReference type="ARBA" id="ARBA00022692"/>
    </source>
</evidence>
<keyword evidence="6 7" id="KW-0472">Membrane</keyword>
<organism evidence="8 9">
    <name type="scientific">candidate division NPL-UPA2 bacterium Unc8</name>
    <dbReference type="NCBI Taxonomy" id="1980939"/>
    <lineage>
        <taxon>Bacteria</taxon>
    </lineage>
</organism>
<dbReference type="Proteomes" id="UP000266287">
    <property type="component" value="Unassembled WGS sequence"/>
</dbReference>
<keyword evidence="2" id="KW-0813">Transport</keyword>
<dbReference type="Gene3D" id="1.10.1760.20">
    <property type="match status" value="1"/>
</dbReference>
<evidence type="ECO:0000256" key="2">
    <source>
        <dbReference type="ARBA" id="ARBA00022448"/>
    </source>
</evidence>
<accession>A0A399FW08</accession>
<proteinExistence type="predicted"/>
<keyword evidence="4 7" id="KW-0812">Transmembrane</keyword>
<evidence type="ECO:0000256" key="5">
    <source>
        <dbReference type="ARBA" id="ARBA00022989"/>
    </source>
</evidence>
<dbReference type="Pfam" id="PF01891">
    <property type="entry name" value="CbiM"/>
    <property type="match status" value="1"/>
</dbReference>
<protein>
    <submittedName>
        <fullName evidence="8">Cobalt transporter CbiM</fullName>
    </submittedName>
</protein>
<dbReference type="NCBIfam" id="NF004905">
    <property type="entry name" value="PRK06265.1-5"/>
    <property type="match status" value="1"/>
</dbReference>
<evidence type="ECO:0000313" key="9">
    <source>
        <dbReference type="Proteomes" id="UP000266287"/>
    </source>
</evidence>
<feature type="transmembrane region" description="Helical" evidence="7">
    <location>
        <begin position="165"/>
        <end position="191"/>
    </location>
</feature>
<evidence type="ECO:0000256" key="1">
    <source>
        <dbReference type="ARBA" id="ARBA00004651"/>
    </source>
</evidence>
<feature type="transmembrane region" description="Helical" evidence="7">
    <location>
        <begin position="99"/>
        <end position="122"/>
    </location>
</feature>
<comment type="subcellular location">
    <subcellularLocation>
        <location evidence="1">Cell membrane</location>
        <topology evidence="1">Multi-pass membrane protein</topology>
    </subcellularLocation>
</comment>
<dbReference type="PANTHER" id="PTHR34229">
    <property type="entry name" value="METAL TRANSPORT PROTEIN HI_1621-RELATED"/>
    <property type="match status" value="1"/>
</dbReference>
<dbReference type="InterPro" id="IPR002751">
    <property type="entry name" value="CbiM/NikMN"/>
</dbReference>
<dbReference type="GO" id="GO:0000041">
    <property type="term" value="P:transition metal ion transport"/>
    <property type="evidence" value="ECO:0007669"/>
    <property type="project" value="InterPro"/>
</dbReference>
<reference evidence="8 9" key="1">
    <citation type="submission" date="2018-08" db="EMBL/GenBank/DDBJ databases">
        <title>Draft genome of candidate division NPL-UPA2 bacterium Unc8 that adapted to ultra-basic serpentinizing groundwater.</title>
        <authorList>
            <person name="Ishii S."/>
            <person name="Suzuki S."/>
            <person name="Nealson K.H."/>
        </authorList>
    </citation>
    <scope>NUCLEOTIDE SEQUENCE [LARGE SCALE GENOMIC DNA]</scope>
    <source>
        <strain evidence="8">Unc8</strain>
    </source>
</reference>
<feature type="transmembrane region" description="Helical" evidence="7">
    <location>
        <begin position="134"/>
        <end position="159"/>
    </location>
</feature>
<evidence type="ECO:0000256" key="7">
    <source>
        <dbReference type="SAM" id="Phobius"/>
    </source>
</evidence>
<dbReference type="PANTHER" id="PTHR34229:SF1">
    <property type="entry name" value="METAL TRANSPORT PROTEIN HI_1621-RELATED"/>
    <property type="match status" value="1"/>
</dbReference>
<feature type="transmembrane region" description="Helical" evidence="7">
    <location>
        <begin position="65"/>
        <end position="93"/>
    </location>
</feature>
<gene>
    <name evidence="8" type="primary">cbiM</name>
    <name evidence="8" type="ORF">B9J77_02615</name>
</gene>
<evidence type="ECO:0000256" key="3">
    <source>
        <dbReference type="ARBA" id="ARBA00022475"/>
    </source>
</evidence>
<dbReference type="GO" id="GO:0005886">
    <property type="term" value="C:plasma membrane"/>
    <property type="evidence" value="ECO:0007669"/>
    <property type="project" value="UniProtKB-SubCell"/>
</dbReference>